<evidence type="ECO:0000313" key="1">
    <source>
        <dbReference type="EMBL" id="MEJ6009850.1"/>
    </source>
</evidence>
<sequence>MTIVARHWVPSAAAVPQERGSEFLAAVDGAEWSEGVGFHRGFFSTFRIRAGKAVWFHFPLPTPVEMGGKPLYLAEVSLLWECLDGAKIGWMCLQHGGMERIELTPRLTEPASVPILHEVPEEWRAYHPTGDRRLTEITLPAPLALRFGVQLCVMITADEADSTVRFYGAGAAFSDQS</sequence>
<reference evidence="1 2" key="1">
    <citation type="submission" date="2024-03" db="EMBL/GenBank/DDBJ databases">
        <authorList>
            <person name="Jo J.-H."/>
        </authorList>
    </citation>
    <scope>NUCLEOTIDE SEQUENCE [LARGE SCALE GENOMIC DNA]</scope>
    <source>
        <strain evidence="1 2">AS3R-12</strain>
    </source>
</reference>
<name>A0ABU8S7N9_9SPHN</name>
<dbReference type="EMBL" id="JBBHJY010000003">
    <property type="protein sequence ID" value="MEJ6009850.1"/>
    <property type="molecule type" value="Genomic_DNA"/>
</dbReference>
<keyword evidence="2" id="KW-1185">Reference proteome</keyword>
<proteinExistence type="predicted"/>
<dbReference type="Proteomes" id="UP001379235">
    <property type="component" value="Unassembled WGS sequence"/>
</dbReference>
<accession>A0ABU8S7N9</accession>
<gene>
    <name evidence="1" type="ORF">WG900_07950</name>
</gene>
<organism evidence="1 2">
    <name type="scientific">Novosphingobium aquae</name>
    <dbReference type="NCBI Taxonomy" id="3133435"/>
    <lineage>
        <taxon>Bacteria</taxon>
        <taxon>Pseudomonadati</taxon>
        <taxon>Pseudomonadota</taxon>
        <taxon>Alphaproteobacteria</taxon>
        <taxon>Sphingomonadales</taxon>
        <taxon>Sphingomonadaceae</taxon>
        <taxon>Novosphingobium</taxon>
    </lineage>
</organism>
<comment type="caution">
    <text evidence="1">The sequence shown here is derived from an EMBL/GenBank/DDBJ whole genome shotgun (WGS) entry which is preliminary data.</text>
</comment>
<protein>
    <submittedName>
        <fullName evidence="1">Uncharacterized protein</fullName>
    </submittedName>
</protein>
<evidence type="ECO:0000313" key="2">
    <source>
        <dbReference type="Proteomes" id="UP001379235"/>
    </source>
</evidence>
<dbReference type="RefSeq" id="WP_339966160.1">
    <property type="nucleotide sequence ID" value="NZ_JBBHJY010000003.1"/>
</dbReference>